<dbReference type="Proteomes" id="UP000038011">
    <property type="component" value="Unassembled WGS sequence"/>
</dbReference>
<proteinExistence type="predicted"/>
<dbReference type="EMBL" id="JXMU01000007">
    <property type="protein sequence ID" value="KPB01945.1"/>
    <property type="molecule type" value="Genomic_DNA"/>
</dbReference>
<dbReference type="PATRIC" id="fig|1514904.3.peg.3270"/>
<evidence type="ECO:0000313" key="1">
    <source>
        <dbReference type="EMBL" id="KPB01945.1"/>
    </source>
</evidence>
<comment type="caution">
    <text evidence="1">The sequence shown here is derived from an EMBL/GenBank/DDBJ whole genome shotgun (WGS) entry which is preliminary data.</text>
</comment>
<accession>A0A0N0E855</accession>
<reference evidence="1 2" key="1">
    <citation type="submission" date="2015-01" db="EMBL/GenBank/DDBJ databases">
        <title>Ahrensia donghaiensis sp. nov., a novel dimethylsulphoniopropionate-cleavage bacterium isolated from seawater and emended descriptions of the genus Ahrensia and Ahrensia kielensis.</title>
        <authorList>
            <person name="Liu J."/>
        </authorList>
    </citation>
    <scope>NUCLEOTIDE SEQUENCE [LARGE SCALE GENOMIC DNA]</scope>
    <source>
        <strain evidence="1 2">LZD062</strain>
    </source>
</reference>
<sequence>MFAIVASNCRSLERINLSQLANLYETNVAQKNSMATNGRQVEAAIIPMFLYVNGFCTLKYHAATIVH</sequence>
<evidence type="ECO:0000313" key="2">
    <source>
        <dbReference type="Proteomes" id="UP000038011"/>
    </source>
</evidence>
<gene>
    <name evidence="1" type="ORF">SU32_06200</name>
</gene>
<keyword evidence="2" id="KW-1185">Reference proteome</keyword>
<name>A0A0N0E855_9HYPH</name>
<protein>
    <submittedName>
        <fullName evidence="1">Uncharacterized protein</fullName>
    </submittedName>
</protein>
<organism evidence="1 2">
    <name type="scientific">Ahrensia marina</name>
    <dbReference type="NCBI Taxonomy" id="1514904"/>
    <lineage>
        <taxon>Bacteria</taxon>
        <taxon>Pseudomonadati</taxon>
        <taxon>Pseudomonadota</taxon>
        <taxon>Alphaproteobacteria</taxon>
        <taxon>Hyphomicrobiales</taxon>
        <taxon>Ahrensiaceae</taxon>
        <taxon>Ahrensia</taxon>
    </lineage>
</organism>
<dbReference type="AlphaFoldDB" id="A0A0N0E855"/>